<evidence type="ECO:0000313" key="3">
    <source>
        <dbReference type="Proteomes" id="UP000016016"/>
    </source>
</evidence>
<feature type="coiled-coil region" evidence="1">
    <location>
        <begin position="101"/>
        <end position="128"/>
    </location>
</feature>
<proteinExistence type="predicted"/>
<dbReference type="EMBL" id="ADFQ01000019">
    <property type="protein sequence ID" value="EFN91738.1"/>
    <property type="molecule type" value="Genomic_DNA"/>
</dbReference>
<dbReference type="AlphaFoldDB" id="E1GUB9"/>
<dbReference type="RefSeq" id="WP_008447502.1">
    <property type="nucleotide sequence ID" value="NZ_ADFQ01000019.1"/>
</dbReference>
<dbReference type="Gene3D" id="1.10.260.40">
    <property type="entry name" value="lambda repressor-like DNA-binding domains"/>
    <property type="match status" value="1"/>
</dbReference>
<dbReference type="eggNOG" id="COG2932">
    <property type="taxonomic scope" value="Bacteria"/>
</dbReference>
<dbReference type="Proteomes" id="UP000016016">
    <property type="component" value="Unassembled WGS sequence"/>
</dbReference>
<name>E1GUB9_9BACT</name>
<comment type="caution">
    <text evidence="2">The sequence shown here is derived from an EMBL/GenBank/DDBJ whole genome shotgun (WGS) entry which is preliminary data.</text>
</comment>
<protein>
    <recommendedName>
        <fullName evidence="4">Bacteriophage CI repressor protein</fullName>
    </recommendedName>
</protein>
<dbReference type="GO" id="GO:0003677">
    <property type="term" value="F:DNA binding"/>
    <property type="evidence" value="ECO:0007669"/>
    <property type="project" value="InterPro"/>
</dbReference>
<evidence type="ECO:0008006" key="4">
    <source>
        <dbReference type="Google" id="ProtNLM"/>
    </source>
</evidence>
<dbReference type="InterPro" id="IPR010982">
    <property type="entry name" value="Lambda_DNA-bd_dom_sf"/>
</dbReference>
<organism evidence="2 3">
    <name type="scientific">Prevotella amnii CRIS 21A-A</name>
    <dbReference type="NCBI Taxonomy" id="679191"/>
    <lineage>
        <taxon>Bacteria</taxon>
        <taxon>Pseudomonadati</taxon>
        <taxon>Bacteroidota</taxon>
        <taxon>Bacteroidia</taxon>
        <taxon>Bacteroidales</taxon>
        <taxon>Prevotellaceae</taxon>
        <taxon>Prevotella</taxon>
    </lineage>
</organism>
<reference evidence="2 3" key="1">
    <citation type="submission" date="2010-09" db="EMBL/GenBank/DDBJ databases">
        <authorList>
            <person name="Harkins D.M."/>
            <person name="Madupu R."/>
            <person name="Durkin A.S."/>
            <person name="Torralba M."/>
            <person name="Methe B."/>
            <person name="Sutton G.G."/>
            <person name="Nelson K.E."/>
        </authorList>
    </citation>
    <scope>NUCLEOTIDE SEQUENCE [LARGE SCALE GENOMIC DNA]</scope>
    <source>
        <strain evidence="2 3">CRIS 21A-A</strain>
    </source>
</reference>
<sequence length="130" mass="14559">MEKKDILESLVNYYTNGNKAKFAAKLGIKPQTINTWLGRNSFDIELIYSKCEYLSGDWLLSGGEGEMLRATKIIKADNGSIVTGDNSSVHGNATNVTLADVAVMQERIKSLEALLEEKERLIRVYEKMNK</sequence>
<gene>
    <name evidence="2" type="ORF">HMPREF9018_0420</name>
</gene>
<evidence type="ECO:0000313" key="2">
    <source>
        <dbReference type="EMBL" id="EFN91738.1"/>
    </source>
</evidence>
<keyword evidence="1" id="KW-0175">Coiled coil</keyword>
<evidence type="ECO:0000256" key="1">
    <source>
        <dbReference type="SAM" id="Coils"/>
    </source>
</evidence>
<accession>E1GUB9</accession>